<protein>
    <recommendedName>
        <fullName evidence="12">Promethin</fullName>
    </recommendedName>
</protein>
<organism evidence="10 11">
    <name type="scientific">Silurus meridionalis</name>
    <name type="common">Southern catfish</name>
    <name type="synonym">Silurus soldatovi meridionalis</name>
    <dbReference type="NCBI Taxonomy" id="175797"/>
    <lineage>
        <taxon>Eukaryota</taxon>
        <taxon>Metazoa</taxon>
        <taxon>Chordata</taxon>
        <taxon>Craniata</taxon>
        <taxon>Vertebrata</taxon>
        <taxon>Euteleostomi</taxon>
        <taxon>Actinopterygii</taxon>
        <taxon>Neopterygii</taxon>
        <taxon>Teleostei</taxon>
        <taxon>Ostariophysi</taxon>
        <taxon>Siluriformes</taxon>
        <taxon>Siluridae</taxon>
        <taxon>Silurus</taxon>
    </lineage>
</organism>
<gene>
    <name evidence="10" type="ORF">HF521_004634</name>
</gene>
<feature type="transmembrane region" description="Helical" evidence="9">
    <location>
        <begin position="27"/>
        <end position="60"/>
    </location>
</feature>
<dbReference type="EMBL" id="JABFDY010000014">
    <property type="protein sequence ID" value="KAF7698124.1"/>
    <property type="molecule type" value="Genomic_DNA"/>
</dbReference>
<comment type="caution">
    <text evidence="10">The sequence shown here is derived from an EMBL/GenBank/DDBJ whole genome shotgun (WGS) entry which is preliminary data.</text>
</comment>
<dbReference type="GO" id="GO:0005811">
    <property type="term" value="C:lipid droplet"/>
    <property type="evidence" value="ECO:0007669"/>
    <property type="project" value="UniProtKB-SubCell"/>
</dbReference>
<evidence type="ECO:0008006" key="12">
    <source>
        <dbReference type="Google" id="ProtNLM"/>
    </source>
</evidence>
<keyword evidence="7 9" id="KW-1133">Transmembrane helix</keyword>
<keyword evidence="8 9" id="KW-0472">Membrane</keyword>
<dbReference type="PANTHER" id="PTHR14275">
    <property type="entry name" value="PROMETHIN"/>
    <property type="match status" value="1"/>
</dbReference>
<comment type="subcellular location">
    <subcellularLocation>
        <location evidence="1">Endoplasmic reticulum membrane</location>
        <topology evidence="1">Multi-pass membrane protein</topology>
    </subcellularLocation>
    <subcellularLocation>
        <location evidence="2">Lipid droplet</location>
    </subcellularLocation>
</comment>
<sequence>MEDFKWESKIAVFLNSNAGKYLSDHPFITLVLLVFAVTASVPVGLFLAFAVVTLITITAYSIFVEIFLLTIGGVILLCVLCCLALVAFWISCVLSILYIIGSHIQNYSLIPRVPEKTVSAGDMETKKDLND</sequence>
<evidence type="ECO:0000256" key="2">
    <source>
        <dbReference type="ARBA" id="ARBA00004502"/>
    </source>
</evidence>
<evidence type="ECO:0000256" key="9">
    <source>
        <dbReference type="SAM" id="Phobius"/>
    </source>
</evidence>
<keyword evidence="6" id="KW-0256">Endoplasmic reticulum</keyword>
<evidence type="ECO:0000256" key="5">
    <source>
        <dbReference type="ARBA" id="ARBA00022692"/>
    </source>
</evidence>
<accession>A0A8T0AZX0</accession>
<feature type="transmembrane region" description="Helical" evidence="9">
    <location>
        <begin position="66"/>
        <end position="99"/>
    </location>
</feature>
<dbReference type="Proteomes" id="UP000606274">
    <property type="component" value="Unassembled WGS sequence"/>
</dbReference>
<reference evidence="10" key="1">
    <citation type="submission" date="2020-08" db="EMBL/GenBank/DDBJ databases">
        <title>Chromosome-level assembly of Southern catfish (Silurus meridionalis) provides insights into visual adaptation to the nocturnal and benthic lifestyles.</title>
        <authorList>
            <person name="Zhang Y."/>
            <person name="Wang D."/>
            <person name="Peng Z."/>
        </authorList>
    </citation>
    <scope>NUCLEOTIDE SEQUENCE</scope>
    <source>
        <strain evidence="10">SWU-2019-XX</strain>
        <tissue evidence="10">Muscle</tissue>
    </source>
</reference>
<dbReference type="AlphaFoldDB" id="A0A8T0AZX0"/>
<name>A0A8T0AZX0_SILME</name>
<dbReference type="InterPro" id="IPR029709">
    <property type="entry name" value="LDAF1"/>
</dbReference>
<evidence type="ECO:0000256" key="6">
    <source>
        <dbReference type="ARBA" id="ARBA00022824"/>
    </source>
</evidence>
<keyword evidence="11" id="KW-1185">Reference proteome</keyword>
<proteinExistence type="inferred from homology"/>
<evidence type="ECO:0000313" key="10">
    <source>
        <dbReference type="EMBL" id="KAF7698124.1"/>
    </source>
</evidence>
<dbReference type="GO" id="GO:0005789">
    <property type="term" value="C:endoplasmic reticulum membrane"/>
    <property type="evidence" value="ECO:0007669"/>
    <property type="project" value="UniProtKB-SubCell"/>
</dbReference>
<evidence type="ECO:0000313" key="11">
    <source>
        <dbReference type="Proteomes" id="UP000606274"/>
    </source>
</evidence>
<keyword evidence="5 9" id="KW-0812">Transmembrane</keyword>
<evidence type="ECO:0000256" key="3">
    <source>
        <dbReference type="ARBA" id="ARBA00007618"/>
    </source>
</evidence>
<evidence type="ECO:0000256" key="4">
    <source>
        <dbReference type="ARBA" id="ARBA00022677"/>
    </source>
</evidence>
<comment type="similarity">
    <text evidence="3">Belongs to the LDAF1 family.</text>
</comment>
<evidence type="ECO:0000256" key="8">
    <source>
        <dbReference type="ARBA" id="ARBA00023136"/>
    </source>
</evidence>
<dbReference type="PANTHER" id="PTHR14275:SF0">
    <property type="entry name" value="LIPID DROPLET ASSEMBLY FACTOR 1"/>
    <property type="match status" value="1"/>
</dbReference>
<dbReference type="Pfam" id="PF16015">
    <property type="entry name" value="Promethin"/>
    <property type="match status" value="1"/>
</dbReference>
<keyword evidence="4" id="KW-0551">Lipid droplet</keyword>
<evidence type="ECO:0000256" key="1">
    <source>
        <dbReference type="ARBA" id="ARBA00004477"/>
    </source>
</evidence>
<dbReference type="OrthoDB" id="9943433at2759"/>
<evidence type="ECO:0000256" key="7">
    <source>
        <dbReference type="ARBA" id="ARBA00022989"/>
    </source>
</evidence>